<feature type="region of interest" description="Disordered" evidence="1">
    <location>
        <begin position="38"/>
        <end position="64"/>
    </location>
</feature>
<dbReference type="Proteomes" id="UP000317646">
    <property type="component" value="Unassembled WGS sequence"/>
</dbReference>
<sequence length="80" mass="8433">MHAAGKKVSLHIAYNLPLTSVYLFAPVQSAVLKDARRESDTLAVQADQGRRSPATGGQPVGPINGCVEPLPQVVELPATK</sequence>
<name>A0A502GDR1_9BACT</name>
<dbReference type="EMBL" id="RCYZ01000013">
    <property type="protein sequence ID" value="TPG59460.1"/>
    <property type="molecule type" value="Genomic_DNA"/>
</dbReference>
<gene>
    <name evidence="2" type="ORF">EAH73_21340</name>
</gene>
<comment type="caution">
    <text evidence="2">The sequence shown here is derived from an EMBL/GenBank/DDBJ whole genome shotgun (WGS) entry which is preliminary data.</text>
</comment>
<organism evidence="2 3">
    <name type="scientific">Hymenobacter nivis</name>
    <dbReference type="NCBI Taxonomy" id="1850093"/>
    <lineage>
        <taxon>Bacteria</taxon>
        <taxon>Pseudomonadati</taxon>
        <taxon>Bacteroidota</taxon>
        <taxon>Cytophagia</taxon>
        <taxon>Cytophagales</taxon>
        <taxon>Hymenobacteraceae</taxon>
        <taxon>Hymenobacter</taxon>
    </lineage>
</organism>
<proteinExistence type="predicted"/>
<protein>
    <submittedName>
        <fullName evidence="2">Uncharacterized protein</fullName>
    </submittedName>
</protein>
<evidence type="ECO:0000313" key="2">
    <source>
        <dbReference type="EMBL" id="TPG59460.1"/>
    </source>
</evidence>
<dbReference type="AlphaFoldDB" id="A0A502GDR1"/>
<evidence type="ECO:0000313" key="3">
    <source>
        <dbReference type="Proteomes" id="UP000317646"/>
    </source>
</evidence>
<keyword evidence="3" id="KW-1185">Reference proteome</keyword>
<evidence type="ECO:0000256" key="1">
    <source>
        <dbReference type="SAM" id="MobiDB-lite"/>
    </source>
</evidence>
<accession>A0A502GDR1</accession>
<reference evidence="2 3" key="1">
    <citation type="journal article" date="2019" name="Environ. Microbiol.">
        <title>Species interactions and distinct microbial communities in high Arctic permafrost affected cryosols are associated with the CH4 and CO2 gas fluxes.</title>
        <authorList>
            <person name="Altshuler I."/>
            <person name="Hamel J."/>
            <person name="Turney S."/>
            <person name="Magnuson E."/>
            <person name="Levesque R."/>
            <person name="Greer C."/>
            <person name="Whyte L.G."/>
        </authorList>
    </citation>
    <scope>NUCLEOTIDE SEQUENCE [LARGE SCALE GENOMIC DNA]</scope>
    <source>
        <strain evidence="2 3">S9.2P</strain>
    </source>
</reference>